<evidence type="ECO:0000313" key="3">
    <source>
        <dbReference type="EMBL" id="MFB9953413.1"/>
    </source>
</evidence>
<feature type="transmembrane region" description="Helical" evidence="1">
    <location>
        <begin position="341"/>
        <end position="362"/>
    </location>
</feature>
<dbReference type="RefSeq" id="WP_377266201.1">
    <property type="nucleotide sequence ID" value="NZ_JBHMAA010000077.1"/>
</dbReference>
<sequence>MAKQAEAQVVLTAVDRISGVVKRISARLSALSQRIGFDKVTRQIANVGNAFRGLATGVAASATRIAGAAGLVGVSAGAAAAGLWGLVKNASDVGSEIGDTARKLGIGVEALQEWRWVAKQAGVESSVFDGAIGKLGVNAVEATKGNKQLAVAFKALGVRVKGAKGQMRSVDDILDDVAGRLTSIQDPIKRNQIAFKLFGKSGVELGKIFGQSADDIRKTREEARRLGFVMGADAIDAADGLGDSMDSLGARLDGLKLRIGAKLIPVVARIVDKLAGWYDANQKIINSTIDEWIQNLTGFIRDLQNPTSDIRKRIDEFANSVTSAYGAIKPFIDFLGGPAKAALAVVGLWALAPAILAVTMLAGAFLKLGAAILGFSVKALFGIGDAIATFAGKGLAAKVGAAGTTAGRAYGAAFALAARVAIIAGVAAAAMEALQVVDPKGNLGGLTTPIDNWLRDKMGLEAKDTGITPGELWQGLKNSLPDFSSMTPAAPSITVPAMPNVAAQLQLDRAIGARRFGLGGTTETEPGKAKDDLGFGVRRISVPTATPPAAPAASGDVQSMKAGSIEAGSLNFPGPLIAHEPQNITVNSPVSVTINAPPGLDANAVAVLARREVEAAGRRNAAAVKDSLSD</sequence>
<feature type="domain" description="Phage tail tape measure protein" evidence="2">
    <location>
        <begin position="95"/>
        <end position="199"/>
    </location>
</feature>
<dbReference type="InterPro" id="IPR010090">
    <property type="entry name" value="Phage_tape_meas"/>
</dbReference>
<dbReference type="Proteomes" id="UP001589692">
    <property type="component" value="Unassembled WGS sequence"/>
</dbReference>
<dbReference type="Pfam" id="PF10145">
    <property type="entry name" value="PhageMin_Tail"/>
    <property type="match status" value="1"/>
</dbReference>
<reference evidence="3 4" key="1">
    <citation type="submission" date="2024-09" db="EMBL/GenBank/DDBJ databases">
        <authorList>
            <person name="Sun Q."/>
            <person name="Mori K."/>
        </authorList>
    </citation>
    <scope>NUCLEOTIDE SEQUENCE [LARGE SCALE GENOMIC DNA]</scope>
    <source>
        <strain evidence="3 4">TBRC 4938</strain>
    </source>
</reference>
<keyword evidence="4" id="KW-1185">Reference proteome</keyword>
<organism evidence="3 4">
    <name type="scientific">Rhizobium puerariae</name>
    <dbReference type="NCBI Taxonomy" id="1585791"/>
    <lineage>
        <taxon>Bacteria</taxon>
        <taxon>Pseudomonadati</taxon>
        <taxon>Pseudomonadota</taxon>
        <taxon>Alphaproteobacteria</taxon>
        <taxon>Hyphomicrobiales</taxon>
        <taxon>Rhizobiaceae</taxon>
        <taxon>Rhizobium/Agrobacterium group</taxon>
        <taxon>Rhizobium</taxon>
    </lineage>
</organism>
<proteinExistence type="predicted"/>
<protein>
    <recommendedName>
        <fullName evidence="2">Phage tail tape measure protein domain-containing protein</fullName>
    </recommendedName>
</protein>
<evidence type="ECO:0000256" key="1">
    <source>
        <dbReference type="SAM" id="Phobius"/>
    </source>
</evidence>
<keyword evidence="1" id="KW-0472">Membrane</keyword>
<gene>
    <name evidence="3" type="ORF">ACFFP0_31635</name>
</gene>
<accession>A0ABV6AUL2</accession>
<keyword evidence="1" id="KW-1133">Transmembrane helix</keyword>
<evidence type="ECO:0000259" key="2">
    <source>
        <dbReference type="Pfam" id="PF10145"/>
    </source>
</evidence>
<comment type="caution">
    <text evidence="3">The sequence shown here is derived from an EMBL/GenBank/DDBJ whole genome shotgun (WGS) entry which is preliminary data.</text>
</comment>
<keyword evidence="1" id="KW-0812">Transmembrane</keyword>
<dbReference type="EMBL" id="JBHMAA010000077">
    <property type="protein sequence ID" value="MFB9953413.1"/>
    <property type="molecule type" value="Genomic_DNA"/>
</dbReference>
<evidence type="ECO:0000313" key="4">
    <source>
        <dbReference type="Proteomes" id="UP001589692"/>
    </source>
</evidence>
<name>A0ABV6AUL2_9HYPH</name>
<feature type="transmembrane region" description="Helical" evidence="1">
    <location>
        <begin position="409"/>
        <end position="431"/>
    </location>
</feature>